<proteinExistence type="predicted"/>
<sequence>MDNASDVCELQRSQSLPAIHFRPFNNGRLWPTPEEERCSNETPGKESCFYVTPGDGSCSYVTAGEESCSCEAAREESVIDSPAQKKRWWC</sequence>
<gene>
    <name evidence="1" type="ORF">CDAR_429881</name>
</gene>
<evidence type="ECO:0000313" key="2">
    <source>
        <dbReference type="Proteomes" id="UP001054837"/>
    </source>
</evidence>
<dbReference type="EMBL" id="BPLQ01010198">
    <property type="protein sequence ID" value="GIY49055.1"/>
    <property type="molecule type" value="Genomic_DNA"/>
</dbReference>
<comment type="caution">
    <text evidence="1">The sequence shown here is derived from an EMBL/GenBank/DDBJ whole genome shotgun (WGS) entry which is preliminary data.</text>
</comment>
<dbReference type="Proteomes" id="UP001054837">
    <property type="component" value="Unassembled WGS sequence"/>
</dbReference>
<reference evidence="1 2" key="1">
    <citation type="submission" date="2021-06" db="EMBL/GenBank/DDBJ databases">
        <title>Caerostris darwini draft genome.</title>
        <authorList>
            <person name="Kono N."/>
            <person name="Arakawa K."/>
        </authorList>
    </citation>
    <scope>NUCLEOTIDE SEQUENCE [LARGE SCALE GENOMIC DNA]</scope>
</reference>
<keyword evidence="2" id="KW-1185">Reference proteome</keyword>
<evidence type="ECO:0000313" key="1">
    <source>
        <dbReference type="EMBL" id="GIY49055.1"/>
    </source>
</evidence>
<accession>A0AAV4TVR7</accession>
<protein>
    <submittedName>
        <fullName evidence="1">Uncharacterized protein</fullName>
    </submittedName>
</protein>
<name>A0AAV4TVR7_9ARAC</name>
<dbReference type="AlphaFoldDB" id="A0AAV4TVR7"/>
<organism evidence="1 2">
    <name type="scientific">Caerostris darwini</name>
    <dbReference type="NCBI Taxonomy" id="1538125"/>
    <lineage>
        <taxon>Eukaryota</taxon>
        <taxon>Metazoa</taxon>
        <taxon>Ecdysozoa</taxon>
        <taxon>Arthropoda</taxon>
        <taxon>Chelicerata</taxon>
        <taxon>Arachnida</taxon>
        <taxon>Araneae</taxon>
        <taxon>Araneomorphae</taxon>
        <taxon>Entelegynae</taxon>
        <taxon>Araneoidea</taxon>
        <taxon>Araneidae</taxon>
        <taxon>Caerostris</taxon>
    </lineage>
</organism>